<dbReference type="InterPro" id="IPR035897">
    <property type="entry name" value="Toll_tir_struct_dom_sf"/>
</dbReference>
<evidence type="ECO:0000256" key="1">
    <source>
        <dbReference type="ARBA" id="ARBA00011982"/>
    </source>
</evidence>
<reference evidence="6" key="1">
    <citation type="submission" date="2020-03" db="EMBL/GenBank/DDBJ databases">
        <title>A high-quality chromosome-level genome assembly of a woody plant with both climbing and erect habits, Rhamnella rubrinervis.</title>
        <authorList>
            <person name="Lu Z."/>
            <person name="Yang Y."/>
            <person name="Zhu X."/>
            <person name="Sun Y."/>
        </authorList>
    </citation>
    <scope>NUCLEOTIDE SEQUENCE</scope>
    <source>
        <strain evidence="6">BYM</strain>
        <tissue evidence="6">Leaf</tissue>
    </source>
</reference>
<accession>A0A8K0DWB0</accession>
<dbReference type="Proteomes" id="UP000796880">
    <property type="component" value="Unassembled WGS sequence"/>
</dbReference>
<dbReference type="EMBL" id="VOIH02000012">
    <property type="protein sequence ID" value="KAF3432382.1"/>
    <property type="molecule type" value="Genomic_DNA"/>
</dbReference>
<dbReference type="AlphaFoldDB" id="A0A8K0DWB0"/>
<name>A0A8K0DWB0_9ROSA</name>
<protein>
    <recommendedName>
        <fullName evidence="1">ADP-ribosyl cyclase/cyclic ADP-ribose hydrolase</fullName>
        <ecNumber evidence="1">3.2.2.6</ecNumber>
    </recommendedName>
</protein>
<feature type="domain" description="TIR" evidence="5">
    <location>
        <begin position="15"/>
        <end position="159"/>
    </location>
</feature>
<comment type="caution">
    <text evidence="6">The sequence shown here is derived from an EMBL/GenBank/DDBJ whole genome shotgun (WGS) entry which is preliminary data.</text>
</comment>
<dbReference type="InterPro" id="IPR000157">
    <property type="entry name" value="TIR_dom"/>
</dbReference>
<evidence type="ECO:0000256" key="3">
    <source>
        <dbReference type="ARBA" id="ARBA00023027"/>
    </source>
</evidence>
<dbReference type="PROSITE" id="PS50104">
    <property type="entry name" value="TIR"/>
    <property type="match status" value="1"/>
</dbReference>
<organism evidence="6 7">
    <name type="scientific">Rhamnella rubrinervis</name>
    <dbReference type="NCBI Taxonomy" id="2594499"/>
    <lineage>
        <taxon>Eukaryota</taxon>
        <taxon>Viridiplantae</taxon>
        <taxon>Streptophyta</taxon>
        <taxon>Embryophyta</taxon>
        <taxon>Tracheophyta</taxon>
        <taxon>Spermatophyta</taxon>
        <taxon>Magnoliopsida</taxon>
        <taxon>eudicotyledons</taxon>
        <taxon>Gunneridae</taxon>
        <taxon>Pentapetalae</taxon>
        <taxon>rosids</taxon>
        <taxon>fabids</taxon>
        <taxon>Rosales</taxon>
        <taxon>Rhamnaceae</taxon>
        <taxon>rhamnoid group</taxon>
        <taxon>Rhamneae</taxon>
        <taxon>Rhamnella</taxon>
    </lineage>
</organism>
<proteinExistence type="predicted"/>
<dbReference type="GO" id="GO:0007165">
    <property type="term" value="P:signal transduction"/>
    <property type="evidence" value="ECO:0007669"/>
    <property type="project" value="InterPro"/>
</dbReference>
<evidence type="ECO:0000313" key="6">
    <source>
        <dbReference type="EMBL" id="KAF3432382.1"/>
    </source>
</evidence>
<dbReference type="SMART" id="SM00255">
    <property type="entry name" value="TIR"/>
    <property type="match status" value="1"/>
</dbReference>
<evidence type="ECO:0000259" key="5">
    <source>
        <dbReference type="PROSITE" id="PS50104"/>
    </source>
</evidence>
<evidence type="ECO:0000256" key="4">
    <source>
        <dbReference type="ARBA" id="ARBA00047304"/>
    </source>
</evidence>
<keyword evidence="2" id="KW-0378">Hydrolase</keyword>
<dbReference type="SUPFAM" id="SSF52200">
    <property type="entry name" value="Toll/Interleukin receptor TIR domain"/>
    <property type="match status" value="1"/>
</dbReference>
<dbReference type="OrthoDB" id="1654415at2759"/>
<dbReference type="PANTHER" id="PTHR32009:SF39">
    <property type="entry name" value="TIR DOMAIN-CONTAINING PROTEIN"/>
    <property type="match status" value="1"/>
</dbReference>
<comment type="catalytic activity">
    <reaction evidence="4">
        <text>NAD(+) + H2O = ADP-D-ribose + nicotinamide + H(+)</text>
        <dbReference type="Rhea" id="RHEA:16301"/>
        <dbReference type="ChEBI" id="CHEBI:15377"/>
        <dbReference type="ChEBI" id="CHEBI:15378"/>
        <dbReference type="ChEBI" id="CHEBI:17154"/>
        <dbReference type="ChEBI" id="CHEBI:57540"/>
        <dbReference type="ChEBI" id="CHEBI:57967"/>
        <dbReference type="EC" id="3.2.2.6"/>
    </reaction>
    <physiologicalReaction direction="left-to-right" evidence="4">
        <dbReference type="Rhea" id="RHEA:16302"/>
    </physiologicalReaction>
</comment>
<dbReference type="Gene3D" id="3.40.50.10140">
    <property type="entry name" value="Toll/interleukin-1 receptor homology (TIR) domain"/>
    <property type="match status" value="1"/>
</dbReference>
<dbReference type="GO" id="GO:0061809">
    <property type="term" value="F:NAD+ nucleosidase activity, cyclic ADP-ribose generating"/>
    <property type="evidence" value="ECO:0007669"/>
    <property type="project" value="UniProtKB-EC"/>
</dbReference>
<dbReference type="FunFam" id="3.40.50.10140:FF:000007">
    <property type="entry name" value="Disease resistance protein (TIR-NBS-LRR class)"/>
    <property type="match status" value="1"/>
</dbReference>
<dbReference type="EC" id="3.2.2.6" evidence="1"/>
<dbReference type="PANTHER" id="PTHR32009">
    <property type="entry name" value="TMV RESISTANCE PROTEIN N-LIKE"/>
    <property type="match status" value="1"/>
</dbReference>
<sequence>MTTETPSSKSSTPTWKRWVFLSFRGEDTRTGFTDHLYHALSQKAIDTFRDDEGLKRGEEIPPALWKGIEESRYAIVVLSEKFASSTWCLRELTKIVECKRVLGQTVIPIFYHVEKTDLIKPFAEHERNGKDNMEEVNKWREALTEVVNLPGWDLKDGYL</sequence>
<evidence type="ECO:0000313" key="7">
    <source>
        <dbReference type="Proteomes" id="UP000796880"/>
    </source>
</evidence>
<gene>
    <name evidence="6" type="ORF">FNV43_RR27122</name>
</gene>
<dbReference type="Pfam" id="PF01582">
    <property type="entry name" value="TIR"/>
    <property type="match status" value="1"/>
</dbReference>
<keyword evidence="3" id="KW-0520">NAD</keyword>
<evidence type="ECO:0000256" key="2">
    <source>
        <dbReference type="ARBA" id="ARBA00022801"/>
    </source>
</evidence>
<keyword evidence="7" id="KW-1185">Reference proteome</keyword>